<evidence type="ECO:0000259" key="11">
    <source>
        <dbReference type="Pfam" id="PF04678"/>
    </source>
</evidence>
<evidence type="ECO:0000256" key="4">
    <source>
        <dbReference type="ARBA" id="ARBA00022568"/>
    </source>
</evidence>
<evidence type="ECO:0000313" key="12">
    <source>
        <dbReference type="EMBL" id="SCU71357.1"/>
    </source>
</evidence>
<reference evidence="12" key="1">
    <citation type="submission" date="2016-09" db="EMBL/GenBank/DDBJ databases">
        <authorList>
            <person name="Hebert L."/>
            <person name="Moumen B."/>
        </authorList>
    </citation>
    <scope>NUCLEOTIDE SEQUENCE [LARGE SCALE GENOMIC DNA]</scope>
    <source>
        <strain evidence="12">OVI</strain>
    </source>
</reference>
<evidence type="ECO:0000256" key="6">
    <source>
        <dbReference type="ARBA" id="ARBA00022837"/>
    </source>
</evidence>
<proteinExistence type="inferred from homology"/>
<keyword evidence="9 10" id="KW-0472">Membrane</keyword>
<comment type="caution">
    <text evidence="12">The sequence shown here is derived from an EMBL/GenBank/DDBJ whole genome shotgun (WGS) entry which is preliminary data.</text>
</comment>
<evidence type="ECO:0000256" key="8">
    <source>
        <dbReference type="ARBA" id="ARBA00023065"/>
    </source>
</evidence>
<dbReference type="GO" id="GO:1990246">
    <property type="term" value="C:uniplex complex"/>
    <property type="evidence" value="ECO:0007669"/>
    <property type="project" value="TreeGrafter"/>
</dbReference>
<comment type="similarity">
    <text evidence="2">Belongs to the MCU (TC 1.A.77) family.</text>
</comment>
<evidence type="ECO:0000256" key="10">
    <source>
        <dbReference type="SAM" id="Phobius"/>
    </source>
</evidence>
<evidence type="ECO:0000256" key="1">
    <source>
        <dbReference type="ARBA" id="ARBA00004141"/>
    </source>
</evidence>
<feature type="transmembrane region" description="Helical" evidence="10">
    <location>
        <begin position="201"/>
        <end position="221"/>
    </location>
</feature>
<name>A0A1G4IGM9_TRYEQ</name>
<accession>A0A1G4IGM9</accession>
<dbReference type="RefSeq" id="XP_067082031.1">
    <property type="nucleotide sequence ID" value="XM_067225930.1"/>
</dbReference>
<dbReference type="GeneID" id="92376878"/>
<dbReference type="GO" id="GO:0036444">
    <property type="term" value="P:calcium import into the mitochondrion"/>
    <property type="evidence" value="ECO:0007669"/>
    <property type="project" value="TreeGrafter"/>
</dbReference>
<dbReference type="VEuPathDB" id="TriTrypDB:TEOVI_000293800"/>
<keyword evidence="3" id="KW-0813">Transport</keyword>
<organism evidence="12 13">
    <name type="scientific">Trypanosoma equiperdum</name>
    <dbReference type="NCBI Taxonomy" id="5694"/>
    <lineage>
        <taxon>Eukaryota</taxon>
        <taxon>Discoba</taxon>
        <taxon>Euglenozoa</taxon>
        <taxon>Kinetoplastea</taxon>
        <taxon>Metakinetoplastina</taxon>
        <taxon>Trypanosomatida</taxon>
        <taxon>Trypanosomatidae</taxon>
        <taxon>Trypanosoma</taxon>
    </lineage>
</organism>
<evidence type="ECO:0000256" key="3">
    <source>
        <dbReference type="ARBA" id="ARBA00022448"/>
    </source>
</evidence>
<sequence>MWRPYTLFVVPMRFGSPLQLRSLFVSRMPGRFDAFLTRRFVSTATPGGQPICSDSHNSAACLTAEEFSNIVPMFLLGQALRQHTSNEENHAGAGEFVITREVFNRYCSESHVEDTDKALQLLCESGVVVSISDGAAVHLRPVQFLQMHNDAADASDAKVKTPFEDYIRAAQNRLADAEAEEMAMRVALQPAIDNAAKRRRLLWSGALCLMAVQLAVISRLTFVDLDWDIMEPVSYFLGSGTSILFLIYLLRNGRVKSYKEYEEKAAASRVRLHAPADFEWRKYDAVVRRVEVEKNMVEQMRKWFKHH</sequence>
<dbReference type="PANTHER" id="PTHR13462:SF54">
    <property type="entry name" value="CALCIUM UNIPORTER PROTEIN"/>
    <property type="match status" value="1"/>
</dbReference>
<dbReference type="InterPro" id="IPR039055">
    <property type="entry name" value="MCU_fam"/>
</dbReference>
<comment type="subcellular location">
    <subcellularLocation>
        <location evidence="1">Membrane</location>
        <topology evidence="1">Multi-pass membrane protein</topology>
    </subcellularLocation>
</comment>
<evidence type="ECO:0000256" key="7">
    <source>
        <dbReference type="ARBA" id="ARBA00022989"/>
    </source>
</evidence>
<keyword evidence="4" id="KW-0109">Calcium transport</keyword>
<evidence type="ECO:0000313" key="13">
    <source>
        <dbReference type="Proteomes" id="UP000195570"/>
    </source>
</evidence>
<dbReference type="InterPro" id="IPR006769">
    <property type="entry name" value="MCU_C"/>
</dbReference>
<dbReference type="PANTHER" id="PTHR13462">
    <property type="entry name" value="CALCIUM UNIPORTER PROTEIN, MITOCHONDRIAL"/>
    <property type="match status" value="1"/>
</dbReference>
<feature type="transmembrane region" description="Helical" evidence="10">
    <location>
        <begin position="233"/>
        <end position="250"/>
    </location>
</feature>
<keyword evidence="8" id="KW-0406">Ion transport</keyword>
<dbReference type="Pfam" id="PF04678">
    <property type="entry name" value="MCU"/>
    <property type="match status" value="1"/>
</dbReference>
<evidence type="ECO:0000256" key="2">
    <source>
        <dbReference type="ARBA" id="ARBA00005653"/>
    </source>
</evidence>
<dbReference type="EMBL" id="CZPT02001622">
    <property type="protein sequence ID" value="SCU71357.1"/>
    <property type="molecule type" value="Genomic_DNA"/>
</dbReference>
<dbReference type="GO" id="GO:0015292">
    <property type="term" value="F:uniporter activity"/>
    <property type="evidence" value="ECO:0007669"/>
    <property type="project" value="TreeGrafter"/>
</dbReference>
<keyword evidence="6" id="KW-0106">Calcium</keyword>
<dbReference type="Proteomes" id="UP000195570">
    <property type="component" value="Unassembled WGS sequence"/>
</dbReference>
<feature type="domain" description="Calcium uniporter protein C-terminal" evidence="11">
    <location>
        <begin position="113"/>
        <end position="285"/>
    </location>
</feature>
<keyword evidence="13" id="KW-1185">Reference proteome</keyword>
<dbReference type="GO" id="GO:0051560">
    <property type="term" value="P:mitochondrial calcium ion homeostasis"/>
    <property type="evidence" value="ECO:0007669"/>
    <property type="project" value="InterPro"/>
</dbReference>
<dbReference type="GO" id="GO:0005262">
    <property type="term" value="F:calcium channel activity"/>
    <property type="evidence" value="ECO:0007669"/>
    <property type="project" value="TreeGrafter"/>
</dbReference>
<evidence type="ECO:0000256" key="9">
    <source>
        <dbReference type="ARBA" id="ARBA00023136"/>
    </source>
</evidence>
<gene>
    <name evidence="12" type="ORF">TEOVI_000293800</name>
</gene>
<keyword evidence="5 10" id="KW-0812">Transmembrane</keyword>
<protein>
    <submittedName>
        <fullName evidence="12">Calcium uniporter protein, mitochondrial</fullName>
    </submittedName>
</protein>
<keyword evidence="7 10" id="KW-1133">Transmembrane helix</keyword>
<dbReference type="AlphaFoldDB" id="A0A1G4IGM9"/>
<evidence type="ECO:0000256" key="5">
    <source>
        <dbReference type="ARBA" id="ARBA00022692"/>
    </source>
</evidence>